<evidence type="ECO:0000256" key="12">
    <source>
        <dbReference type="ARBA" id="ARBA00023286"/>
    </source>
</evidence>
<dbReference type="PANTHER" id="PTHR18945">
    <property type="entry name" value="NEUROTRANSMITTER GATED ION CHANNEL"/>
    <property type="match status" value="1"/>
</dbReference>
<dbReference type="InterPro" id="IPR036734">
    <property type="entry name" value="Neur_chan_lig-bd_sf"/>
</dbReference>
<sequence>MTSIYYVIIVLHFMLELVHGSGKADKTGHEDKLVMKLFNDYNRLIRPVRNQSEITYCDFGVALTQIINVDEKNQIIKTNIWLRHTWNDYQLAWDPTEYNGLKEIQIPSDKIWVPDIVLFNNADGNYQANSRVNIVLNYDGTVQWIPPAIFQTSCTIDVRYFPYDQQTCGMKFGSWTFSGDLLQLAYHSGLKMIDLNDYVYSGTWDLIDCPSEIIIENGTNGDPPKEYMYYSLQIRRKTLFYTINLVMPCVSLAMLSMIVFYLPSDCGEKMTLAISLLLALIVFLFLVSMILPPTSLTIPLVSKYLLFTFLMNICTIFITVIIINWNYRGPVTHNMPRWIKRVFIEIMPKFLFMKRPNVTTVNYSGHMYAKLDTNPDPTFSQQVVTSLPLPMKEHHHPHCSLFPAEGQAADADDIGENSRSSVVAPPEVQRAACAIELISDHLRVYDKVSEVAEDWRYVAMVLDRLLLYTFVLVILSGTLSFFVNAPGLFEFVDQEAIINNLRN</sequence>
<dbReference type="GeneID" id="106805580"/>
<dbReference type="PRINTS" id="PR00254">
    <property type="entry name" value="NICOTINICR"/>
</dbReference>
<keyword evidence="11" id="KW-0628">Postsynaptic cell membrane</keyword>
<feature type="signal peptide" evidence="15">
    <location>
        <begin position="1"/>
        <end position="20"/>
    </location>
</feature>
<evidence type="ECO:0000313" key="18">
    <source>
        <dbReference type="Proteomes" id="UP000695022"/>
    </source>
</evidence>
<keyword evidence="2" id="KW-1003">Cell membrane</keyword>
<protein>
    <submittedName>
        <fullName evidence="19">Acetylcholine receptor subunit beta-like 1</fullName>
    </submittedName>
</protein>
<evidence type="ECO:0000256" key="7">
    <source>
        <dbReference type="ARBA" id="ARBA00023136"/>
    </source>
</evidence>
<keyword evidence="1 15" id="KW-0813">Transport</keyword>
<gene>
    <name evidence="19" type="primary">LOC106805580</name>
</gene>
<keyword evidence="13 15" id="KW-0407">Ion channel</keyword>
<proteinExistence type="inferred from homology"/>
<feature type="transmembrane region" description="Helical" evidence="15">
    <location>
        <begin position="465"/>
        <end position="483"/>
    </location>
</feature>
<dbReference type="InterPro" id="IPR006201">
    <property type="entry name" value="Neur_channel"/>
</dbReference>
<dbReference type="CDD" id="cd19064">
    <property type="entry name" value="LGIC_TM_nAChR"/>
    <property type="match status" value="1"/>
</dbReference>
<dbReference type="Proteomes" id="UP000695022">
    <property type="component" value="Unplaced"/>
</dbReference>
<organism evidence="18 19">
    <name type="scientific">Priapulus caudatus</name>
    <name type="common">Priapulid worm</name>
    <dbReference type="NCBI Taxonomy" id="37621"/>
    <lineage>
        <taxon>Eukaryota</taxon>
        <taxon>Metazoa</taxon>
        <taxon>Ecdysozoa</taxon>
        <taxon>Scalidophora</taxon>
        <taxon>Priapulida</taxon>
        <taxon>Priapulimorpha</taxon>
        <taxon>Priapulimorphida</taxon>
        <taxon>Priapulidae</taxon>
        <taxon>Priapulus</taxon>
    </lineage>
</organism>
<dbReference type="NCBIfam" id="TIGR00860">
    <property type="entry name" value="LIC"/>
    <property type="match status" value="1"/>
</dbReference>
<evidence type="ECO:0000256" key="1">
    <source>
        <dbReference type="ARBA" id="ARBA00022448"/>
    </source>
</evidence>
<dbReference type="SUPFAM" id="SSF90112">
    <property type="entry name" value="Neurotransmitter-gated ion-channel transmembrane pore"/>
    <property type="match status" value="1"/>
</dbReference>
<evidence type="ECO:0000256" key="9">
    <source>
        <dbReference type="ARBA" id="ARBA00023170"/>
    </source>
</evidence>
<comment type="subcellular location">
    <subcellularLocation>
        <location evidence="14">Postsynaptic cell membrane</location>
        <topology evidence="14">Multi-pass membrane protein</topology>
    </subcellularLocation>
</comment>
<dbReference type="PRINTS" id="PR00252">
    <property type="entry name" value="NRIONCHANNEL"/>
</dbReference>
<keyword evidence="15" id="KW-0732">Signal</keyword>
<evidence type="ECO:0000256" key="14">
    <source>
        <dbReference type="ARBA" id="ARBA00034104"/>
    </source>
</evidence>
<dbReference type="InterPro" id="IPR036719">
    <property type="entry name" value="Neuro-gated_channel_TM_sf"/>
</dbReference>
<evidence type="ECO:0000256" key="10">
    <source>
        <dbReference type="ARBA" id="ARBA00023180"/>
    </source>
</evidence>
<dbReference type="InterPro" id="IPR018000">
    <property type="entry name" value="Neurotransmitter_ion_chnl_CS"/>
</dbReference>
<keyword evidence="3 15" id="KW-0812">Transmembrane</keyword>
<evidence type="ECO:0000256" key="13">
    <source>
        <dbReference type="ARBA" id="ARBA00023303"/>
    </source>
</evidence>
<evidence type="ECO:0000256" key="11">
    <source>
        <dbReference type="ARBA" id="ARBA00023257"/>
    </source>
</evidence>
<name>A0ABM1DRZ9_PRICU</name>
<evidence type="ECO:0000256" key="8">
    <source>
        <dbReference type="ARBA" id="ARBA00023157"/>
    </source>
</evidence>
<feature type="transmembrane region" description="Helical" evidence="15">
    <location>
        <begin position="239"/>
        <end position="262"/>
    </location>
</feature>
<feature type="chain" id="PRO_5044978264" evidence="15">
    <location>
        <begin position="21"/>
        <end position="503"/>
    </location>
</feature>
<feature type="domain" description="Neurotransmitter-gated ion-channel ligand-binding" evidence="16">
    <location>
        <begin position="30"/>
        <end position="238"/>
    </location>
</feature>
<evidence type="ECO:0000256" key="2">
    <source>
        <dbReference type="ARBA" id="ARBA00022475"/>
    </source>
</evidence>
<keyword evidence="4 15" id="KW-1133">Transmembrane helix</keyword>
<keyword evidence="12" id="KW-1071">Ligand-gated ion channel</keyword>
<dbReference type="InterPro" id="IPR006029">
    <property type="entry name" value="Neurotrans-gated_channel_TM"/>
</dbReference>
<feature type="transmembrane region" description="Helical" evidence="15">
    <location>
        <begin position="304"/>
        <end position="327"/>
    </location>
</feature>
<dbReference type="Pfam" id="PF02932">
    <property type="entry name" value="Neur_chan_memb"/>
    <property type="match status" value="1"/>
</dbReference>
<dbReference type="SUPFAM" id="SSF63712">
    <property type="entry name" value="Nicotinic receptor ligand binding domain-like"/>
    <property type="match status" value="1"/>
</dbReference>
<keyword evidence="7 15" id="KW-0472">Membrane</keyword>
<dbReference type="InterPro" id="IPR038050">
    <property type="entry name" value="Neuro_actylchol_rec"/>
</dbReference>
<evidence type="ECO:0000256" key="3">
    <source>
        <dbReference type="ARBA" id="ARBA00022692"/>
    </source>
</evidence>
<evidence type="ECO:0000256" key="6">
    <source>
        <dbReference type="ARBA" id="ARBA00023065"/>
    </source>
</evidence>
<evidence type="ECO:0000256" key="5">
    <source>
        <dbReference type="ARBA" id="ARBA00023018"/>
    </source>
</evidence>
<dbReference type="Gene3D" id="1.20.58.390">
    <property type="entry name" value="Neurotransmitter-gated ion-channel transmembrane domain"/>
    <property type="match status" value="2"/>
</dbReference>
<keyword evidence="8" id="KW-1015">Disulfide bond</keyword>
<evidence type="ECO:0000259" key="16">
    <source>
        <dbReference type="Pfam" id="PF02931"/>
    </source>
</evidence>
<dbReference type="Gene3D" id="2.70.170.10">
    <property type="entry name" value="Neurotransmitter-gated ion-channel ligand-binding domain"/>
    <property type="match status" value="1"/>
</dbReference>
<comment type="similarity">
    <text evidence="15">Belongs to the ligand-gated ion channel (TC 1.A.9) family.</text>
</comment>
<keyword evidence="10" id="KW-0325">Glycoprotein</keyword>
<dbReference type="InterPro" id="IPR006202">
    <property type="entry name" value="Neur_chan_lig-bd"/>
</dbReference>
<keyword evidence="9" id="KW-0675">Receptor</keyword>
<feature type="transmembrane region" description="Helical" evidence="15">
    <location>
        <begin position="274"/>
        <end position="292"/>
    </location>
</feature>
<keyword evidence="6 15" id="KW-0406">Ion transport</keyword>
<evidence type="ECO:0000256" key="15">
    <source>
        <dbReference type="RuleBase" id="RU000687"/>
    </source>
</evidence>
<dbReference type="PROSITE" id="PS00236">
    <property type="entry name" value="NEUROTR_ION_CHANNEL"/>
    <property type="match status" value="1"/>
</dbReference>
<dbReference type="Pfam" id="PF02931">
    <property type="entry name" value="Neur_chan_LBD"/>
    <property type="match status" value="1"/>
</dbReference>
<keyword evidence="18" id="KW-1185">Reference proteome</keyword>
<feature type="domain" description="Neurotransmitter-gated ion-channel transmembrane" evidence="17">
    <location>
        <begin position="245"/>
        <end position="482"/>
    </location>
</feature>
<keyword evidence="5" id="KW-0770">Synapse</keyword>
<evidence type="ECO:0000259" key="17">
    <source>
        <dbReference type="Pfam" id="PF02932"/>
    </source>
</evidence>
<reference evidence="19" key="1">
    <citation type="submission" date="2025-08" db="UniProtKB">
        <authorList>
            <consortium name="RefSeq"/>
        </authorList>
    </citation>
    <scope>IDENTIFICATION</scope>
</reference>
<evidence type="ECO:0000256" key="4">
    <source>
        <dbReference type="ARBA" id="ARBA00022989"/>
    </source>
</evidence>
<dbReference type="InterPro" id="IPR002394">
    <property type="entry name" value="Nicotinic_acetylcholine_rcpt"/>
</dbReference>
<accession>A0ABM1DRZ9</accession>
<dbReference type="RefSeq" id="XP_014662720.1">
    <property type="nucleotide sequence ID" value="XM_014807234.1"/>
</dbReference>
<evidence type="ECO:0000313" key="19">
    <source>
        <dbReference type="RefSeq" id="XP_014662720.1"/>
    </source>
</evidence>